<dbReference type="Pfam" id="PF00106">
    <property type="entry name" value="adh_short"/>
    <property type="match status" value="1"/>
</dbReference>
<evidence type="ECO:0000256" key="2">
    <source>
        <dbReference type="ARBA" id="ARBA00023002"/>
    </source>
</evidence>
<keyword evidence="2" id="KW-0560">Oxidoreductase</keyword>
<dbReference type="Gene3D" id="3.40.50.720">
    <property type="entry name" value="NAD(P)-binding Rossmann-like Domain"/>
    <property type="match status" value="1"/>
</dbReference>
<dbReference type="InterPro" id="IPR036291">
    <property type="entry name" value="NAD(P)-bd_dom_sf"/>
</dbReference>
<dbReference type="GO" id="GO:0005737">
    <property type="term" value="C:cytoplasm"/>
    <property type="evidence" value="ECO:0007669"/>
    <property type="project" value="TreeGrafter"/>
</dbReference>
<dbReference type="InterPro" id="IPR002347">
    <property type="entry name" value="SDR_fam"/>
</dbReference>
<name>A0A9N9MDR1_9CUCU</name>
<dbReference type="Proteomes" id="UP001152799">
    <property type="component" value="Chromosome 1"/>
</dbReference>
<evidence type="ECO:0000313" key="4">
    <source>
        <dbReference type="EMBL" id="CAG9761038.1"/>
    </source>
</evidence>
<dbReference type="SUPFAM" id="SSF51735">
    <property type="entry name" value="NAD(P)-binding Rossmann-fold domains"/>
    <property type="match status" value="1"/>
</dbReference>
<dbReference type="OrthoDB" id="417891at2759"/>
<comment type="similarity">
    <text evidence="1 3">Belongs to the short-chain dehydrogenases/reductases (SDR) family.</text>
</comment>
<dbReference type="FunFam" id="3.40.50.720:FF:000149">
    <property type="entry name" value="15-hydroxyprostaglandin dehydrogenase [NAD(+)]"/>
    <property type="match status" value="1"/>
</dbReference>
<dbReference type="PANTHER" id="PTHR44229:SF8">
    <property type="entry name" value="ALCOHOL DEHYDROGENASE-RELATED"/>
    <property type="match status" value="1"/>
</dbReference>
<evidence type="ECO:0000313" key="5">
    <source>
        <dbReference type="Proteomes" id="UP001152799"/>
    </source>
</evidence>
<protein>
    <submittedName>
        <fullName evidence="4">Uncharacterized protein</fullName>
    </submittedName>
</protein>
<proteinExistence type="inferred from homology"/>
<dbReference type="PRINTS" id="PR00080">
    <property type="entry name" value="SDRFAMILY"/>
</dbReference>
<gene>
    <name evidence="4" type="ORF">CEUTPL_LOCUS1751</name>
</gene>
<evidence type="ECO:0000256" key="1">
    <source>
        <dbReference type="ARBA" id="ARBA00006484"/>
    </source>
</evidence>
<organism evidence="4 5">
    <name type="scientific">Ceutorhynchus assimilis</name>
    <name type="common">cabbage seed weevil</name>
    <dbReference type="NCBI Taxonomy" id="467358"/>
    <lineage>
        <taxon>Eukaryota</taxon>
        <taxon>Metazoa</taxon>
        <taxon>Ecdysozoa</taxon>
        <taxon>Arthropoda</taxon>
        <taxon>Hexapoda</taxon>
        <taxon>Insecta</taxon>
        <taxon>Pterygota</taxon>
        <taxon>Neoptera</taxon>
        <taxon>Endopterygota</taxon>
        <taxon>Coleoptera</taxon>
        <taxon>Polyphaga</taxon>
        <taxon>Cucujiformia</taxon>
        <taxon>Curculionidae</taxon>
        <taxon>Ceutorhynchinae</taxon>
        <taxon>Ceutorhynchus</taxon>
    </lineage>
</organism>
<dbReference type="EMBL" id="OU892277">
    <property type="protein sequence ID" value="CAG9761038.1"/>
    <property type="molecule type" value="Genomic_DNA"/>
</dbReference>
<keyword evidence="5" id="KW-1185">Reference proteome</keyword>
<dbReference type="PANTHER" id="PTHR44229">
    <property type="entry name" value="15-HYDROXYPROSTAGLANDIN DEHYDROGENASE [NAD(+)]"/>
    <property type="match status" value="1"/>
</dbReference>
<dbReference type="PRINTS" id="PR00081">
    <property type="entry name" value="GDHRDH"/>
</dbReference>
<dbReference type="GO" id="GO:0016616">
    <property type="term" value="F:oxidoreductase activity, acting on the CH-OH group of donors, NAD or NADP as acceptor"/>
    <property type="evidence" value="ECO:0007669"/>
    <property type="project" value="TreeGrafter"/>
</dbReference>
<reference evidence="4" key="1">
    <citation type="submission" date="2022-01" db="EMBL/GenBank/DDBJ databases">
        <authorList>
            <person name="King R."/>
        </authorList>
    </citation>
    <scope>NUCLEOTIDE SEQUENCE</scope>
</reference>
<dbReference type="InterPro" id="IPR020904">
    <property type="entry name" value="Sc_DH/Rdtase_CS"/>
</dbReference>
<sequence length="270" mass="29414">MVSFDITGKVALITGGASGLGYKYALELLRKGAKGVTLADVNAEVGQKAIEEIESEFGKGKAVFVVTDVTSSEQFEEAFKQTVANFQNVDILVNNAGILNDGIWQKEVDINVNGVINGILLGLENYIPKHKSGDEGVILNISSIAGIVPFACLPVYTGTKFAVHGMTLAWGLPAHYERTKVRVIAVGPGVTQTPLITDMKNKNLSSEYEKIREVEVSQAVPQTTDQIAPHVMRIIEKAPPGTLWIVEGGEKPYQYVMPDRHMLENKIYLD</sequence>
<dbReference type="AlphaFoldDB" id="A0A9N9MDR1"/>
<dbReference type="PROSITE" id="PS00061">
    <property type="entry name" value="ADH_SHORT"/>
    <property type="match status" value="1"/>
</dbReference>
<evidence type="ECO:0000256" key="3">
    <source>
        <dbReference type="RuleBase" id="RU000363"/>
    </source>
</evidence>
<accession>A0A9N9MDR1</accession>